<dbReference type="Proteomes" id="UP000006727">
    <property type="component" value="Chromosome 6"/>
</dbReference>
<keyword evidence="1" id="KW-0732">Signal</keyword>
<dbReference type="EnsemblPlants" id="Pp3c6_570V3.1">
    <property type="protein sequence ID" value="Pp3c6_570V3.1"/>
    <property type="gene ID" value="Pp3c6_570"/>
</dbReference>
<dbReference type="AlphaFoldDB" id="A0A2K1KDV2"/>
<dbReference type="Gramene" id="Pp3c6_570V3.1">
    <property type="protein sequence ID" value="Pp3c6_570V3.1"/>
    <property type="gene ID" value="Pp3c6_570"/>
</dbReference>
<dbReference type="PaxDb" id="3218-PP1S309_32V6.1"/>
<sequence length="146" mass="16477">MEWSRSSYSQCLSILVLALCLSSLFITSHAQATSVRALEGQFNKWTPNNLKFSKDGRGVELVLDKYSGWACRVTRWMAIGRVFVVNGGVQFDDCSWNRANFCGGSCSKNSLVHESIIRHRRVSIDTVVEISTRNVVSENRRELLSE</sequence>
<reference evidence="3" key="3">
    <citation type="submission" date="2020-12" db="UniProtKB">
        <authorList>
            <consortium name="EnsemblPlants"/>
        </authorList>
    </citation>
    <scope>IDENTIFICATION</scope>
</reference>
<dbReference type="EMBL" id="ABEU02000006">
    <property type="protein sequence ID" value="PNR51957.1"/>
    <property type="molecule type" value="Genomic_DNA"/>
</dbReference>
<organism evidence="2">
    <name type="scientific">Physcomitrium patens</name>
    <name type="common">Spreading-leaved earth moss</name>
    <name type="synonym">Physcomitrella patens</name>
    <dbReference type="NCBI Taxonomy" id="3218"/>
    <lineage>
        <taxon>Eukaryota</taxon>
        <taxon>Viridiplantae</taxon>
        <taxon>Streptophyta</taxon>
        <taxon>Embryophyta</taxon>
        <taxon>Bryophyta</taxon>
        <taxon>Bryophytina</taxon>
        <taxon>Bryopsida</taxon>
        <taxon>Funariidae</taxon>
        <taxon>Funariales</taxon>
        <taxon>Funariaceae</taxon>
        <taxon>Physcomitrium</taxon>
    </lineage>
</organism>
<proteinExistence type="predicted"/>
<name>A0A2K1KDV2_PHYPA</name>
<feature type="chain" id="PRO_5036043019" evidence="1">
    <location>
        <begin position="31"/>
        <end position="146"/>
    </location>
</feature>
<reference evidence="2 4" key="1">
    <citation type="journal article" date="2008" name="Science">
        <title>The Physcomitrella genome reveals evolutionary insights into the conquest of land by plants.</title>
        <authorList>
            <person name="Rensing S."/>
            <person name="Lang D."/>
            <person name="Zimmer A."/>
            <person name="Terry A."/>
            <person name="Salamov A."/>
            <person name="Shapiro H."/>
            <person name="Nishiyama T."/>
            <person name="Perroud P.-F."/>
            <person name="Lindquist E."/>
            <person name="Kamisugi Y."/>
            <person name="Tanahashi T."/>
            <person name="Sakakibara K."/>
            <person name="Fujita T."/>
            <person name="Oishi K."/>
            <person name="Shin-I T."/>
            <person name="Kuroki Y."/>
            <person name="Toyoda A."/>
            <person name="Suzuki Y."/>
            <person name="Hashimoto A."/>
            <person name="Yamaguchi K."/>
            <person name="Sugano A."/>
            <person name="Kohara Y."/>
            <person name="Fujiyama A."/>
            <person name="Anterola A."/>
            <person name="Aoki S."/>
            <person name="Ashton N."/>
            <person name="Barbazuk W.B."/>
            <person name="Barker E."/>
            <person name="Bennetzen J."/>
            <person name="Bezanilla M."/>
            <person name="Blankenship R."/>
            <person name="Cho S.H."/>
            <person name="Dutcher S."/>
            <person name="Estelle M."/>
            <person name="Fawcett J.A."/>
            <person name="Gundlach H."/>
            <person name="Hanada K."/>
            <person name="Heyl A."/>
            <person name="Hicks K.A."/>
            <person name="Hugh J."/>
            <person name="Lohr M."/>
            <person name="Mayer K."/>
            <person name="Melkozernov A."/>
            <person name="Murata T."/>
            <person name="Nelson D."/>
            <person name="Pils B."/>
            <person name="Prigge M."/>
            <person name="Reiss B."/>
            <person name="Renner T."/>
            <person name="Rombauts S."/>
            <person name="Rushton P."/>
            <person name="Sanderfoot A."/>
            <person name="Schween G."/>
            <person name="Shiu S.-H."/>
            <person name="Stueber K."/>
            <person name="Theodoulou F.L."/>
            <person name="Tu H."/>
            <person name="Van de Peer Y."/>
            <person name="Verrier P.J."/>
            <person name="Waters E."/>
            <person name="Wood A."/>
            <person name="Yang L."/>
            <person name="Cove D."/>
            <person name="Cuming A."/>
            <person name="Hasebe M."/>
            <person name="Lucas S."/>
            <person name="Mishler D.B."/>
            <person name="Reski R."/>
            <person name="Grigoriev I."/>
            <person name="Quatrano R.S."/>
            <person name="Boore J.L."/>
        </authorList>
    </citation>
    <scope>NUCLEOTIDE SEQUENCE [LARGE SCALE GENOMIC DNA]</scope>
    <source>
        <strain evidence="3 4">cv. Gransden 2004</strain>
    </source>
</reference>
<evidence type="ECO:0000313" key="4">
    <source>
        <dbReference type="Proteomes" id="UP000006727"/>
    </source>
</evidence>
<gene>
    <name evidence="2" type="ORF">PHYPA_008331</name>
</gene>
<accession>A0A2K1KDV2</accession>
<keyword evidence="4" id="KW-1185">Reference proteome</keyword>
<evidence type="ECO:0000313" key="2">
    <source>
        <dbReference type="EMBL" id="PNR51957.1"/>
    </source>
</evidence>
<evidence type="ECO:0000313" key="3">
    <source>
        <dbReference type="EnsemblPlants" id="Pp3c6_570V3.1"/>
    </source>
</evidence>
<feature type="signal peptide" evidence="1">
    <location>
        <begin position="1"/>
        <end position="30"/>
    </location>
</feature>
<reference evidence="2 4" key="2">
    <citation type="journal article" date="2018" name="Plant J.">
        <title>The Physcomitrella patens chromosome-scale assembly reveals moss genome structure and evolution.</title>
        <authorList>
            <person name="Lang D."/>
            <person name="Ullrich K.K."/>
            <person name="Murat F."/>
            <person name="Fuchs J."/>
            <person name="Jenkins J."/>
            <person name="Haas F.B."/>
            <person name="Piednoel M."/>
            <person name="Gundlach H."/>
            <person name="Van Bel M."/>
            <person name="Meyberg R."/>
            <person name="Vives C."/>
            <person name="Morata J."/>
            <person name="Symeonidi A."/>
            <person name="Hiss M."/>
            <person name="Muchero W."/>
            <person name="Kamisugi Y."/>
            <person name="Saleh O."/>
            <person name="Blanc G."/>
            <person name="Decker E.L."/>
            <person name="van Gessel N."/>
            <person name="Grimwood J."/>
            <person name="Hayes R.D."/>
            <person name="Graham S.W."/>
            <person name="Gunter L.E."/>
            <person name="McDaniel S.F."/>
            <person name="Hoernstein S.N.W."/>
            <person name="Larsson A."/>
            <person name="Li F.W."/>
            <person name="Perroud P.F."/>
            <person name="Phillips J."/>
            <person name="Ranjan P."/>
            <person name="Rokshar D.S."/>
            <person name="Rothfels C.J."/>
            <person name="Schneider L."/>
            <person name="Shu S."/>
            <person name="Stevenson D.W."/>
            <person name="Thummler F."/>
            <person name="Tillich M."/>
            <person name="Villarreal Aguilar J.C."/>
            <person name="Widiez T."/>
            <person name="Wong G.K."/>
            <person name="Wymore A."/>
            <person name="Zhang Y."/>
            <person name="Zimmer A.D."/>
            <person name="Quatrano R.S."/>
            <person name="Mayer K.F.X."/>
            <person name="Goodstein D."/>
            <person name="Casacuberta J.M."/>
            <person name="Vandepoele K."/>
            <person name="Reski R."/>
            <person name="Cuming A.C."/>
            <person name="Tuskan G.A."/>
            <person name="Maumus F."/>
            <person name="Salse J."/>
            <person name="Schmutz J."/>
            <person name="Rensing S.A."/>
        </authorList>
    </citation>
    <scope>NUCLEOTIDE SEQUENCE [LARGE SCALE GENOMIC DNA]</scope>
    <source>
        <strain evidence="3 4">cv. Gransden 2004</strain>
    </source>
</reference>
<evidence type="ECO:0000256" key="1">
    <source>
        <dbReference type="SAM" id="SignalP"/>
    </source>
</evidence>
<protein>
    <submittedName>
        <fullName evidence="2 3">Uncharacterized protein</fullName>
    </submittedName>
</protein>